<name>J3ND52_ORYBR</name>
<dbReference type="SUPFAM" id="SSF56112">
    <property type="entry name" value="Protein kinase-like (PK-like)"/>
    <property type="match status" value="1"/>
</dbReference>
<dbReference type="Gramene" id="OB12G19100.1">
    <property type="protein sequence ID" value="OB12G19100.1"/>
    <property type="gene ID" value="OB12G19100"/>
</dbReference>
<dbReference type="HOGENOM" id="CLU_2137335_0_0_1"/>
<evidence type="ECO:0000313" key="3">
    <source>
        <dbReference type="Proteomes" id="UP000006038"/>
    </source>
</evidence>
<reference evidence="2" key="1">
    <citation type="journal article" date="2013" name="Nat. Commun.">
        <title>Whole-genome sequencing of Oryza brachyantha reveals mechanisms underlying Oryza genome evolution.</title>
        <authorList>
            <person name="Chen J."/>
            <person name="Huang Q."/>
            <person name="Gao D."/>
            <person name="Wang J."/>
            <person name="Lang Y."/>
            <person name="Liu T."/>
            <person name="Li B."/>
            <person name="Bai Z."/>
            <person name="Luis Goicoechea J."/>
            <person name="Liang C."/>
            <person name="Chen C."/>
            <person name="Zhang W."/>
            <person name="Sun S."/>
            <person name="Liao Y."/>
            <person name="Zhang X."/>
            <person name="Yang L."/>
            <person name="Song C."/>
            <person name="Wang M."/>
            <person name="Shi J."/>
            <person name="Liu G."/>
            <person name="Liu J."/>
            <person name="Zhou H."/>
            <person name="Zhou W."/>
            <person name="Yu Q."/>
            <person name="An N."/>
            <person name="Chen Y."/>
            <person name="Cai Q."/>
            <person name="Wang B."/>
            <person name="Liu B."/>
            <person name="Min J."/>
            <person name="Huang Y."/>
            <person name="Wu H."/>
            <person name="Li Z."/>
            <person name="Zhang Y."/>
            <person name="Yin Y."/>
            <person name="Song W."/>
            <person name="Jiang J."/>
            <person name="Jackson S.A."/>
            <person name="Wing R.A."/>
            <person name="Wang J."/>
            <person name="Chen M."/>
        </authorList>
    </citation>
    <scope>NUCLEOTIDE SEQUENCE [LARGE SCALE GENOMIC DNA]</scope>
    <source>
        <strain evidence="2">cv. IRGC 101232</strain>
    </source>
</reference>
<dbReference type="KEGG" id="obr:102713232"/>
<proteinExistence type="predicted"/>
<protein>
    <recommendedName>
        <fullName evidence="4">Protein kinase domain-containing protein</fullName>
    </recommendedName>
</protein>
<dbReference type="OrthoDB" id="616195at2759"/>
<feature type="region of interest" description="Disordered" evidence="1">
    <location>
        <begin position="93"/>
        <end position="113"/>
    </location>
</feature>
<dbReference type="InterPro" id="IPR011009">
    <property type="entry name" value="Kinase-like_dom_sf"/>
</dbReference>
<accession>J3ND52</accession>
<sequence length="113" mass="12396">MAALLARRHPFRGSSEREQLGEILDVLGADDIKQWRGYRGQRLPGGCAPWSFLRSMFPPPLEAAIAGRPPLSEAGFEVLSGLLRCNPDKRLTAAQALPHPGVKETDSASLRHR</sequence>
<dbReference type="Proteomes" id="UP000006038">
    <property type="component" value="Chromosome 12"/>
</dbReference>
<keyword evidence="3" id="KW-1185">Reference proteome</keyword>
<dbReference type="AlphaFoldDB" id="J3ND52"/>
<reference evidence="2" key="2">
    <citation type="submission" date="2013-04" db="UniProtKB">
        <authorList>
            <consortium name="EnsemblPlants"/>
        </authorList>
    </citation>
    <scope>IDENTIFICATION</scope>
</reference>
<evidence type="ECO:0000313" key="2">
    <source>
        <dbReference type="EnsemblPlants" id="OB12G19100.1"/>
    </source>
</evidence>
<dbReference type="EnsemblPlants" id="OB12G19100.1">
    <property type="protein sequence ID" value="OB12G19100.1"/>
    <property type="gene ID" value="OB12G19100"/>
</dbReference>
<dbReference type="OMA" id="CAPWSFL"/>
<dbReference type="eggNOG" id="KOG0663">
    <property type="taxonomic scope" value="Eukaryota"/>
</dbReference>
<organism evidence="2">
    <name type="scientific">Oryza brachyantha</name>
    <name type="common">malo sina</name>
    <dbReference type="NCBI Taxonomy" id="4533"/>
    <lineage>
        <taxon>Eukaryota</taxon>
        <taxon>Viridiplantae</taxon>
        <taxon>Streptophyta</taxon>
        <taxon>Embryophyta</taxon>
        <taxon>Tracheophyta</taxon>
        <taxon>Spermatophyta</taxon>
        <taxon>Magnoliopsida</taxon>
        <taxon>Liliopsida</taxon>
        <taxon>Poales</taxon>
        <taxon>Poaceae</taxon>
        <taxon>BOP clade</taxon>
        <taxon>Oryzoideae</taxon>
        <taxon>Oryzeae</taxon>
        <taxon>Oryzinae</taxon>
        <taxon>Oryza</taxon>
    </lineage>
</organism>
<dbReference type="GeneID" id="102713232"/>
<evidence type="ECO:0000256" key="1">
    <source>
        <dbReference type="SAM" id="MobiDB-lite"/>
    </source>
</evidence>
<dbReference type="Gene3D" id="1.10.510.10">
    <property type="entry name" value="Transferase(Phosphotransferase) domain 1"/>
    <property type="match status" value="1"/>
</dbReference>
<evidence type="ECO:0008006" key="4">
    <source>
        <dbReference type="Google" id="ProtNLM"/>
    </source>
</evidence>